<evidence type="ECO:0000313" key="1">
    <source>
        <dbReference type="EMBL" id="KAF4747662.1"/>
    </source>
</evidence>
<protein>
    <submittedName>
        <fullName evidence="1">Uncharacterized protein</fullName>
    </submittedName>
</protein>
<feature type="non-terminal residue" evidence="1">
    <location>
        <position position="263"/>
    </location>
</feature>
<evidence type="ECO:0000313" key="2">
    <source>
        <dbReference type="Proteomes" id="UP000553632"/>
    </source>
</evidence>
<organism evidence="1 2">
    <name type="scientific">Perkinsus olseni</name>
    <name type="common">Perkinsus atlanticus</name>
    <dbReference type="NCBI Taxonomy" id="32597"/>
    <lineage>
        <taxon>Eukaryota</taxon>
        <taxon>Sar</taxon>
        <taxon>Alveolata</taxon>
        <taxon>Perkinsozoa</taxon>
        <taxon>Perkinsea</taxon>
        <taxon>Perkinsida</taxon>
        <taxon>Perkinsidae</taxon>
        <taxon>Perkinsus</taxon>
    </lineage>
</organism>
<dbReference type="AlphaFoldDB" id="A0A7J6TSR3"/>
<accession>A0A7J6TSR3</accession>
<sequence length="263" mass="28664">YGCNDGGCELYPALCSLDVELSCPTEPWWPPTNSWQQTQATAWSPALTLLDIAEVRAEPLTVHTPNLCIMGISPECRGGPLRSLAKRLATSPSLAILLASFIASVTPFSVAAVSVAKSDYEEISEDVSDLCEAVELGDGTYYLVAAYRENAVALASRRSGSKQPYVRCKPVKEPIYRSFGGKFVVQSTCGLSTVRFYFKDQHGAADFAVQWGGVTTVEMVEDYLSKSPVFNSASLGEKLKLVKAAVDHSPEHYFATRRTLEFT</sequence>
<dbReference type="Proteomes" id="UP000553632">
    <property type="component" value="Unassembled WGS sequence"/>
</dbReference>
<comment type="caution">
    <text evidence="1">The sequence shown here is derived from an EMBL/GenBank/DDBJ whole genome shotgun (WGS) entry which is preliminary data.</text>
</comment>
<dbReference type="EMBL" id="JABANO010008973">
    <property type="protein sequence ID" value="KAF4747662.1"/>
    <property type="molecule type" value="Genomic_DNA"/>
</dbReference>
<keyword evidence="2" id="KW-1185">Reference proteome</keyword>
<reference evidence="1 2" key="1">
    <citation type="submission" date="2020-04" db="EMBL/GenBank/DDBJ databases">
        <title>Perkinsus olseni comparative genomics.</title>
        <authorList>
            <person name="Bogema D.R."/>
        </authorList>
    </citation>
    <scope>NUCLEOTIDE SEQUENCE [LARGE SCALE GENOMIC DNA]</scope>
    <source>
        <strain evidence="1 2">ATCC PRA-207</strain>
    </source>
</reference>
<gene>
    <name evidence="1" type="ORF">FOZ63_007141</name>
</gene>
<feature type="non-terminal residue" evidence="1">
    <location>
        <position position="1"/>
    </location>
</feature>
<proteinExistence type="predicted"/>
<name>A0A7J6TSR3_PEROL</name>